<protein>
    <submittedName>
        <fullName evidence="3">Membrane protein</fullName>
    </submittedName>
</protein>
<proteinExistence type="predicted"/>
<name>A0A6G6XK62_9CAUD</name>
<gene>
    <name evidence="3" type="primary">23</name>
    <name evidence="3" type="ORF">SEA_DRSIERRA_23</name>
</gene>
<keyword evidence="2" id="KW-0472">Membrane</keyword>
<dbReference type="EMBL" id="MN908689">
    <property type="protein sequence ID" value="QIG58501.1"/>
    <property type="molecule type" value="Genomic_DNA"/>
</dbReference>
<feature type="region of interest" description="Disordered" evidence="1">
    <location>
        <begin position="62"/>
        <end position="83"/>
    </location>
</feature>
<keyword evidence="2" id="KW-0812">Transmembrane</keyword>
<sequence length="83" mass="8629">MLTSREPLVIRGAITAAITAILHVFVILGVFPIAPEAESAIGLAVDLVGTAVLVVWTRGKVTPVDAPNLPDHRATKVEPPVVG</sequence>
<evidence type="ECO:0000256" key="2">
    <source>
        <dbReference type="SAM" id="Phobius"/>
    </source>
</evidence>
<evidence type="ECO:0000256" key="1">
    <source>
        <dbReference type="SAM" id="MobiDB-lite"/>
    </source>
</evidence>
<feature type="transmembrane region" description="Helical" evidence="2">
    <location>
        <begin position="12"/>
        <end position="34"/>
    </location>
</feature>
<reference evidence="4" key="1">
    <citation type="submission" date="2020-01" db="EMBL/GenBank/DDBJ databases">
        <authorList>
            <person name="Broll A.M."/>
            <person name="Firkus N.C."/>
            <person name="Hill J.A."/>
            <person name="Neidermyer S.M."/>
            <person name="Regnier T.M."/>
            <person name="Wang S.P."/>
            <person name="Yang C."/>
            <person name="Yang H.S."/>
            <person name="Bonilla J.A."/>
            <person name="Klyczek K."/>
            <person name="Garlena R.A."/>
            <person name="Russell D.A."/>
            <person name="Pope W.H."/>
            <person name="Jacobs-Sera D."/>
            <person name="Hatfull G.F."/>
        </authorList>
    </citation>
    <scope>NUCLEOTIDE SEQUENCE [LARGE SCALE GENOMIC DNA]</scope>
</reference>
<dbReference type="RefSeq" id="YP_010678348.1">
    <property type="nucleotide sequence ID" value="NC_071034.1"/>
</dbReference>
<accession>A0A6G6XK62</accession>
<organism evidence="3 4">
    <name type="scientific">Arthrobacter phage DrSierra</name>
    <dbReference type="NCBI Taxonomy" id="2704034"/>
    <lineage>
        <taxon>Viruses</taxon>
        <taxon>Duplodnaviria</taxon>
        <taxon>Heunggongvirae</taxon>
        <taxon>Uroviricota</taxon>
        <taxon>Caudoviricetes</taxon>
        <taxon>Casidaviridae</taxon>
        <taxon>Manhattanvirus</taxon>
        <taxon>Manhattanvirus drsierra</taxon>
    </lineage>
</organism>
<dbReference type="GeneID" id="77954742"/>
<evidence type="ECO:0000313" key="3">
    <source>
        <dbReference type="EMBL" id="QIG58501.1"/>
    </source>
</evidence>
<keyword evidence="4" id="KW-1185">Reference proteome</keyword>
<evidence type="ECO:0000313" key="4">
    <source>
        <dbReference type="Proteomes" id="UP000501199"/>
    </source>
</evidence>
<dbReference type="KEGG" id="vg:77954742"/>
<feature type="transmembrane region" description="Helical" evidence="2">
    <location>
        <begin position="40"/>
        <end position="57"/>
    </location>
</feature>
<keyword evidence="2" id="KW-1133">Transmembrane helix</keyword>
<dbReference type="Proteomes" id="UP000501199">
    <property type="component" value="Segment"/>
</dbReference>